<feature type="transmembrane region" description="Helical" evidence="2">
    <location>
        <begin position="42"/>
        <end position="65"/>
    </location>
</feature>
<evidence type="ECO:0000256" key="2">
    <source>
        <dbReference type="SAM" id="Phobius"/>
    </source>
</evidence>
<proteinExistence type="predicted"/>
<keyword evidence="2" id="KW-1133">Transmembrane helix</keyword>
<feature type="region of interest" description="Disordered" evidence="1">
    <location>
        <begin position="295"/>
        <end position="328"/>
    </location>
</feature>
<organism evidence="3">
    <name type="scientific">Strombidium rassoulzadegani</name>
    <dbReference type="NCBI Taxonomy" id="1082188"/>
    <lineage>
        <taxon>Eukaryota</taxon>
        <taxon>Sar</taxon>
        <taxon>Alveolata</taxon>
        <taxon>Ciliophora</taxon>
        <taxon>Intramacronucleata</taxon>
        <taxon>Spirotrichea</taxon>
        <taxon>Oligotrichia</taxon>
        <taxon>Strombidiidae</taxon>
        <taxon>Strombidium</taxon>
    </lineage>
</organism>
<evidence type="ECO:0000313" key="3">
    <source>
        <dbReference type="EMBL" id="CAE0236466.1"/>
    </source>
</evidence>
<gene>
    <name evidence="3" type="ORF">SRAS04492_LOCUS8273</name>
</gene>
<feature type="transmembrane region" description="Helical" evidence="2">
    <location>
        <begin position="168"/>
        <end position="189"/>
    </location>
</feature>
<accession>A0A7S3FYT0</accession>
<feature type="transmembrane region" description="Helical" evidence="2">
    <location>
        <begin position="124"/>
        <end position="147"/>
    </location>
</feature>
<evidence type="ECO:0000256" key="1">
    <source>
        <dbReference type="SAM" id="MobiDB-lite"/>
    </source>
</evidence>
<feature type="transmembrane region" description="Helical" evidence="2">
    <location>
        <begin position="201"/>
        <end position="220"/>
    </location>
</feature>
<dbReference type="EMBL" id="HBIA01016607">
    <property type="protein sequence ID" value="CAE0236466.1"/>
    <property type="molecule type" value="Transcribed_RNA"/>
</dbReference>
<keyword evidence="2" id="KW-0472">Membrane</keyword>
<dbReference type="AlphaFoldDB" id="A0A7S3FYT0"/>
<sequence>MVAAGIISMVWVVGVSCCYLFVYEKNLGATVAFNEEFYAQVFMNPAFHFPAFLLGIMMSLVYCIFKEEHQKPEASKDSIASRAMEMILNNPPIRYTLYLCGTAAWIGSILWQTKFVADPEAQSATASAVFCALAYPLNLLGLLCVLMPALGGKAQVFRFAYGSQTWTMLNSMTIGLQYCAPMVALYYFMSTQHQITITYYMFVYYFVGNFFFGMTIYYALVLPIDRPILALLNLKEDVKDARESKYYKLRDYVDCFLLPQQRLPSEANITPDASNLSSPFLRQADIKEKNIGDASSMGDRDTGVTTNSGAGNFMFRGGTGVPRPNERFTTFDNQRLTDVVEDKREE</sequence>
<protein>
    <submittedName>
        <fullName evidence="3">Uncharacterized protein</fullName>
    </submittedName>
</protein>
<reference evidence="3" key="1">
    <citation type="submission" date="2021-01" db="EMBL/GenBank/DDBJ databases">
        <authorList>
            <person name="Corre E."/>
            <person name="Pelletier E."/>
            <person name="Niang G."/>
            <person name="Scheremetjew M."/>
            <person name="Finn R."/>
            <person name="Kale V."/>
            <person name="Holt S."/>
            <person name="Cochrane G."/>
            <person name="Meng A."/>
            <person name="Brown T."/>
            <person name="Cohen L."/>
        </authorList>
    </citation>
    <scope>NUCLEOTIDE SEQUENCE</scope>
    <source>
        <strain evidence="3">Ras09</strain>
    </source>
</reference>
<name>A0A7S3FYT0_9SPIT</name>
<keyword evidence="2" id="KW-0812">Transmembrane</keyword>